<organism evidence="1 2">
    <name type="scientific">Candidatus Collierbacteria bacterium GW2011_GWA2_46_26</name>
    <dbReference type="NCBI Taxonomy" id="1618381"/>
    <lineage>
        <taxon>Bacteria</taxon>
        <taxon>Candidatus Collieribacteriota</taxon>
    </lineage>
</organism>
<proteinExistence type="predicted"/>
<dbReference type="EMBL" id="LCMI01000001">
    <property type="protein sequence ID" value="KKU33750.1"/>
    <property type="molecule type" value="Genomic_DNA"/>
</dbReference>
<evidence type="ECO:0000313" key="2">
    <source>
        <dbReference type="Proteomes" id="UP000034794"/>
    </source>
</evidence>
<protein>
    <submittedName>
        <fullName evidence="1">Uncharacterized protein</fullName>
    </submittedName>
</protein>
<evidence type="ECO:0000313" key="1">
    <source>
        <dbReference type="EMBL" id="KKU33750.1"/>
    </source>
</evidence>
<comment type="caution">
    <text evidence="1">The sequence shown here is derived from an EMBL/GenBank/DDBJ whole genome shotgun (WGS) entry which is preliminary data.</text>
</comment>
<reference evidence="1 2" key="1">
    <citation type="journal article" date="2015" name="Nature">
        <title>rRNA introns, odd ribosomes, and small enigmatic genomes across a large radiation of phyla.</title>
        <authorList>
            <person name="Brown C.T."/>
            <person name="Hug L.A."/>
            <person name="Thomas B.C."/>
            <person name="Sharon I."/>
            <person name="Castelle C.J."/>
            <person name="Singh A."/>
            <person name="Wilkins M.J."/>
            <person name="Williams K.H."/>
            <person name="Banfield J.F."/>
        </authorList>
    </citation>
    <scope>NUCLEOTIDE SEQUENCE [LARGE SCALE GENOMIC DNA]</scope>
</reference>
<accession>A0A0G1SKD4</accession>
<name>A0A0G1SKD4_9BACT</name>
<dbReference type="AlphaFoldDB" id="A0A0G1SKD4"/>
<gene>
    <name evidence="1" type="ORF">UX47_C0001G0033</name>
</gene>
<dbReference type="Proteomes" id="UP000034794">
    <property type="component" value="Unassembled WGS sequence"/>
</dbReference>
<sequence length="93" mass="10621">MKPEPVTVIWPIPNETSLFEAIHQVQTIMKVQYPDNEVSLYSIFVGNPELGKLTFNDEGHLVYLTFNPHADTLKPGYMKITFLIKQKSTKPTT</sequence>